<dbReference type="AlphaFoldDB" id="A0AAW8GBU4"/>
<dbReference type="Proteomes" id="UP001234354">
    <property type="component" value="Unassembled WGS sequence"/>
</dbReference>
<accession>A0AAW8GBU4</accession>
<name>A0AAW8GBU4_9GAMM</name>
<evidence type="ECO:0000313" key="1">
    <source>
        <dbReference type="EMBL" id="MDQ1119931.1"/>
    </source>
</evidence>
<gene>
    <name evidence="1" type="ORF">QE383_002239</name>
</gene>
<protein>
    <submittedName>
        <fullName evidence="1">Di/tricarboxylate transporter</fullName>
    </submittedName>
</protein>
<evidence type="ECO:0000313" key="2">
    <source>
        <dbReference type="Proteomes" id="UP001234354"/>
    </source>
</evidence>
<sequence length="55" mass="5808">MLAFAGEPRGGLPRGRALWQAMAATGSTMLPCGVPSRALVFSLYGAQRVESWRGA</sequence>
<proteinExistence type="predicted"/>
<organism evidence="1 2">
    <name type="scientific">Pseudoxanthomonas winnipegensis</name>
    <dbReference type="NCBI Taxonomy" id="2480810"/>
    <lineage>
        <taxon>Bacteria</taxon>
        <taxon>Pseudomonadati</taxon>
        <taxon>Pseudomonadota</taxon>
        <taxon>Gammaproteobacteria</taxon>
        <taxon>Lysobacterales</taxon>
        <taxon>Lysobacteraceae</taxon>
        <taxon>Pseudoxanthomonas</taxon>
    </lineage>
</organism>
<comment type="caution">
    <text evidence="1">The sequence shown here is derived from an EMBL/GenBank/DDBJ whole genome shotgun (WGS) entry which is preliminary data.</text>
</comment>
<reference evidence="1" key="1">
    <citation type="submission" date="2023-07" db="EMBL/GenBank/DDBJ databases">
        <title>Functional and genomic diversity of the sorghum phyllosphere microbiome.</title>
        <authorList>
            <person name="Shade A."/>
        </authorList>
    </citation>
    <scope>NUCLEOTIDE SEQUENCE</scope>
    <source>
        <strain evidence="1">SORGH_AS_0908</strain>
    </source>
</reference>
<dbReference type="EMBL" id="JAUTBB010000001">
    <property type="protein sequence ID" value="MDQ1119931.1"/>
    <property type="molecule type" value="Genomic_DNA"/>
</dbReference>